<gene>
    <name evidence="6" type="ORF">QQF64_013758</name>
</gene>
<dbReference type="CDD" id="cd00098">
    <property type="entry name" value="IgC1"/>
    <property type="match status" value="1"/>
</dbReference>
<dbReference type="Pfam" id="PF07654">
    <property type="entry name" value="C1-set"/>
    <property type="match status" value="1"/>
</dbReference>
<name>A0ABR3LS17_9TELE</name>
<feature type="chain" id="PRO_5046185163" description="Ig-like domain-containing protein" evidence="4">
    <location>
        <begin position="19"/>
        <end position="477"/>
    </location>
</feature>
<sequence>MSIWLMMIWVSHTAGTATKPFIVTQWPTVAEVMAGEDIVLKCNIAELYSPCSTVAWLRVIPENATITLTNRLQIDSHHSSNQWTSICTGVIANATVHDSSMYYCAAVQSRFAHIGNGSRVIVKERTVFPVIDILTPLITNGPWVPIQCVVNGVEASRVHMFWTVEGRKKKGQPVLTHGNDGDIQIARNQILITAEEWERMVQCVCVVGFGGHLYTKTLQPLDAPDVCYAVKYIYLSVCLIFGLLLLITVRSGEKVTMYCKLNEVQSFCHTVAWVRVHPVSRIIDILQDSNIPHQTKDQEESMVCHASIYNAMVQDSGTYYCIATDREHMYLGNGTAVTVQADNTVMPSVDIMAFASSNNHDSTVTLQCTIEGFAPSHVYVHWLIGSRKKTGQTLFVWEEGDEKSVKTHNYITVSAEEWRTGGTCTCVVNLGGWMFNKTLLYYDIQDTCYPLVRVTRIFALVTSVLFFTVSLILGGRL</sequence>
<dbReference type="Gene3D" id="2.60.40.10">
    <property type="entry name" value="Immunoglobulins"/>
    <property type="match status" value="3"/>
</dbReference>
<dbReference type="InterPro" id="IPR051755">
    <property type="entry name" value="Ig-like_CS_Receptor"/>
</dbReference>
<evidence type="ECO:0000256" key="1">
    <source>
        <dbReference type="ARBA" id="ARBA00023157"/>
    </source>
</evidence>
<dbReference type="Proteomes" id="UP001558613">
    <property type="component" value="Unassembled WGS sequence"/>
</dbReference>
<keyword evidence="3" id="KW-1133">Transmembrane helix</keyword>
<evidence type="ECO:0000313" key="7">
    <source>
        <dbReference type="Proteomes" id="UP001558613"/>
    </source>
</evidence>
<evidence type="ECO:0000256" key="2">
    <source>
        <dbReference type="ARBA" id="ARBA00023180"/>
    </source>
</evidence>
<keyword evidence="1" id="KW-1015">Disulfide bond</keyword>
<evidence type="ECO:0000259" key="5">
    <source>
        <dbReference type="PROSITE" id="PS50835"/>
    </source>
</evidence>
<keyword evidence="7" id="KW-1185">Reference proteome</keyword>
<comment type="caution">
    <text evidence="6">The sequence shown here is derived from an EMBL/GenBank/DDBJ whole genome shotgun (WGS) entry which is preliminary data.</text>
</comment>
<accession>A0ABR3LS17</accession>
<keyword evidence="2" id="KW-0325">Glycoprotein</keyword>
<dbReference type="InterPro" id="IPR003599">
    <property type="entry name" value="Ig_sub"/>
</dbReference>
<reference evidence="6 7" key="1">
    <citation type="submission" date="2023-09" db="EMBL/GenBank/DDBJ databases">
        <authorList>
            <person name="Wang M."/>
        </authorList>
    </citation>
    <scope>NUCLEOTIDE SEQUENCE [LARGE SCALE GENOMIC DNA]</scope>
    <source>
        <strain evidence="6">GT-2023</strain>
        <tissue evidence="6">Liver</tissue>
    </source>
</reference>
<keyword evidence="3" id="KW-0472">Membrane</keyword>
<keyword evidence="4" id="KW-0732">Signal</keyword>
<dbReference type="PANTHER" id="PTHR19971">
    <property type="entry name" value="SIGNAL-REGULATORY PROTEIN BETA"/>
    <property type="match status" value="1"/>
</dbReference>
<dbReference type="InterPro" id="IPR003597">
    <property type="entry name" value="Ig_C1-set"/>
</dbReference>
<dbReference type="PROSITE" id="PS50835">
    <property type="entry name" value="IG_LIKE"/>
    <property type="match status" value="3"/>
</dbReference>
<feature type="domain" description="Ig-like" evidence="5">
    <location>
        <begin position="20"/>
        <end position="128"/>
    </location>
</feature>
<keyword evidence="3" id="KW-0812">Transmembrane</keyword>
<feature type="transmembrane region" description="Helical" evidence="3">
    <location>
        <begin position="457"/>
        <end position="475"/>
    </location>
</feature>
<evidence type="ECO:0000256" key="4">
    <source>
        <dbReference type="SAM" id="SignalP"/>
    </source>
</evidence>
<dbReference type="EMBL" id="JAYMGO010000019">
    <property type="protein sequence ID" value="KAL1255697.1"/>
    <property type="molecule type" value="Genomic_DNA"/>
</dbReference>
<proteinExistence type="predicted"/>
<dbReference type="InterPro" id="IPR036179">
    <property type="entry name" value="Ig-like_dom_sf"/>
</dbReference>
<organism evidence="6 7">
    <name type="scientific">Cirrhinus molitorella</name>
    <name type="common">mud carp</name>
    <dbReference type="NCBI Taxonomy" id="172907"/>
    <lineage>
        <taxon>Eukaryota</taxon>
        <taxon>Metazoa</taxon>
        <taxon>Chordata</taxon>
        <taxon>Craniata</taxon>
        <taxon>Vertebrata</taxon>
        <taxon>Euteleostomi</taxon>
        <taxon>Actinopterygii</taxon>
        <taxon>Neopterygii</taxon>
        <taxon>Teleostei</taxon>
        <taxon>Ostariophysi</taxon>
        <taxon>Cypriniformes</taxon>
        <taxon>Cyprinidae</taxon>
        <taxon>Labeoninae</taxon>
        <taxon>Labeonini</taxon>
        <taxon>Cirrhinus</taxon>
    </lineage>
</organism>
<evidence type="ECO:0000256" key="3">
    <source>
        <dbReference type="SAM" id="Phobius"/>
    </source>
</evidence>
<dbReference type="SMART" id="SM00409">
    <property type="entry name" value="IG"/>
    <property type="match status" value="2"/>
</dbReference>
<dbReference type="SUPFAM" id="SSF48726">
    <property type="entry name" value="Immunoglobulin"/>
    <property type="match status" value="4"/>
</dbReference>
<feature type="signal peptide" evidence="4">
    <location>
        <begin position="1"/>
        <end position="18"/>
    </location>
</feature>
<feature type="transmembrane region" description="Helical" evidence="3">
    <location>
        <begin position="232"/>
        <end position="249"/>
    </location>
</feature>
<dbReference type="InterPro" id="IPR013783">
    <property type="entry name" value="Ig-like_fold"/>
</dbReference>
<protein>
    <recommendedName>
        <fullName evidence="5">Ig-like domain-containing protein</fullName>
    </recommendedName>
</protein>
<feature type="domain" description="Ig-like" evidence="5">
    <location>
        <begin position="347"/>
        <end position="429"/>
    </location>
</feature>
<evidence type="ECO:0000313" key="6">
    <source>
        <dbReference type="EMBL" id="KAL1255697.1"/>
    </source>
</evidence>
<feature type="domain" description="Ig-like" evidence="5">
    <location>
        <begin position="224"/>
        <end position="338"/>
    </location>
</feature>
<dbReference type="InterPro" id="IPR007110">
    <property type="entry name" value="Ig-like_dom"/>
</dbReference>